<keyword evidence="2" id="KW-0812">Transmembrane</keyword>
<keyword evidence="2" id="KW-0472">Membrane</keyword>
<evidence type="ECO:0000256" key="2">
    <source>
        <dbReference type="SAM" id="Phobius"/>
    </source>
</evidence>
<evidence type="ECO:0000313" key="3">
    <source>
        <dbReference type="EMBL" id="SLN34148.1"/>
    </source>
</evidence>
<reference evidence="3 4" key="1">
    <citation type="submission" date="2017-03" db="EMBL/GenBank/DDBJ databases">
        <authorList>
            <person name="Afonso C.L."/>
            <person name="Miller P.J."/>
            <person name="Scott M.A."/>
            <person name="Spackman E."/>
            <person name="Goraichik I."/>
            <person name="Dimitrov K.M."/>
            <person name="Suarez D.L."/>
            <person name="Swayne D.E."/>
        </authorList>
    </citation>
    <scope>NUCLEOTIDE SEQUENCE [LARGE SCALE GENOMIC DNA]</scope>
    <source>
        <strain evidence="3 4">CECT 7639</strain>
    </source>
</reference>
<protein>
    <submittedName>
        <fullName evidence="3">Uncharacterized protein</fullName>
    </submittedName>
</protein>
<dbReference type="OrthoDB" id="9256316at2"/>
<dbReference type="AlphaFoldDB" id="A0A1Y5S8E5"/>
<sequence length="154" mass="15532">MTNATDEAGCKARSWRLSAYGGVVLAVLFMLVGNAGIVSAAIGGVVGFVVLGFVLTRFLCPEGQQDTASAAPAPAPEPVAEPVVEAAPEPAPAPEAAPEPEATPEPEPVAATEATPDPTPVSASSLVKPSKELPGQVELANRKGSWTYKGNASA</sequence>
<keyword evidence="4" id="KW-1185">Reference proteome</keyword>
<dbReference type="Proteomes" id="UP000193077">
    <property type="component" value="Unassembled WGS sequence"/>
</dbReference>
<dbReference type="EMBL" id="FWFO01000001">
    <property type="protein sequence ID" value="SLN34148.1"/>
    <property type="molecule type" value="Genomic_DNA"/>
</dbReference>
<organism evidence="3 4">
    <name type="scientific">Falsiruegeria litorea R37</name>
    <dbReference type="NCBI Taxonomy" id="1200284"/>
    <lineage>
        <taxon>Bacteria</taxon>
        <taxon>Pseudomonadati</taxon>
        <taxon>Pseudomonadota</taxon>
        <taxon>Alphaproteobacteria</taxon>
        <taxon>Rhodobacterales</taxon>
        <taxon>Roseobacteraceae</taxon>
        <taxon>Falsiruegeria</taxon>
    </lineage>
</organism>
<feature type="compositionally biased region" description="Pro residues" evidence="1">
    <location>
        <begin position="89"/>
        <end position="107"/>
    </location>
</feature>
<evidence type="ECO:0000313" key="4">
    <source>
        <dbReference type="Proteomes" id="UP000193077"/>
    </source>
</evidence>
<accession>A0A1Y5S8E5</accession>
<keyword evidence="2" id="KW-1133">Transmembrane helix</keyword>
<feature type="transmembrane region" description="Helical" evidence="2">
    <location>
        <begin position="23"/>
        <end position="55"/>
    </location>
</feature>
<evidence type="ECO:0000256" key="1">
    <source>
        <dbReference type="SAM" id="MobiDB-lite"/>
    </source>
</evidence>
<dbReference type="RefSeq" id="WP_085795130.1">
    <property type="nucleotide sequence ID" value="NZ_FWFO01000001.1"/>
</dbReference>
<feature type="region of interest" description="Disordered" evidence="1">
    <location>
        <begin position="64"/>
        <end position="154"/>
    </location>
</feature>
<gene>
    <name evidence="3" type="ORF">TRL7639_01534</name>
</gene>
<name>A0A1Y5S8E5_9RHOB</name>
<proteinExistence type="predicted"/>